<dbReference type="AlphaFoldDB" id="A0A1Y6H7M8"/>
<reference evidence="2 4" key="1">
    <citation type="submission" date="2017-05" db="EMBL/GenBank/DDBJ databases">
        <authorList>
            <person name="Song R."/>
            <person name="Chenine A.L."/>
            <person name="Ruprecht R.M."/>
        </authorList>
    </citation>
    <scope>NUCLEOTIDE SEQUENCE [LARGE SCALE GENOMIC DNA]</scope>
    <source>
        <strain evidence="2">PD5205</strain>
    </source>
</reference>
<evidence type="ECO:0000313" key="2">
    <source>
        <dbReference type="EMBL" id="SMR03547.1"/>
    </source>
</evidence>
<name>A0A1Y6H7M8_9XANT</name>
<keyword evidence="3" id="KW-1185">Reference proteome</keyword>
<dbReference type="RefSeq" id="WP_002813720.1">
    <property type="nucleotide sequence ID" value="NZ_CP016830.1"/>
</dbReference>
<dbReference type="EMBL" id="LT853882">
    <property type="protein sequence ID" value="SMQ99514.1"/>
    <property type="molecule type" value="Genomic_DNA"/>
</dbReference>
<dbReference type="EMBL" id="LT853885">
    <property type="protein sequence ID" value="SMR03547.1"/>
    <property type="molecule type" value="Genomic_DNA"/>
</dbReference>
<evidence type="ECO:0000313" key="1">
    <source>
        <dbReference type="EMBL" id="SMQ99514.1"/>
    </source>
</evidence>
<reference evidence="1 3" key="2">
    <citation type="submission" date="2017-05" db="EMBL/GenBank/DDBJ databases">
        <authorList>
            <person name="Blom J."/>
        </authorList>
    </citation>
    <scope>NUCLEOTIDE SEQUENCE [LARGE SCALE GENOMIC DNA]</scope>
    <source>
        <strain evidence="1">PD885</strain>
    </source>
</reference>
<accession>A0A1Y6H7M8</accession>
<sequence>MFNKQPTDQLHVHAAALTALRQRQLPVMHTCQAELAHGVGQLQTKGKMTATMIYAWYGLETLADAHAATLRALTDEHDSGAQMLAQGTIEMAVDVIYLFGDLEGDRIAAALRHHIDAQIARFKAWQVAQPEETVASQWADKLASDSRKTSWYADAAHWPGLGARADAAGVGRWVHPVMASAANVTQLLAAGTQNYLLCEQGSPALRSATHAYRSAKIGSDAAYMEAVALSLFARALHAIATILGDKVALTIAQSTAEKMDTLLAEHQTSAAAQQNDDNLYIKLF</sequence>
<gene>
    <name evidence="2" type="ORF">PD5205_02246</name>
    <name evidence="1" type="ORF">PD885_02272</name>
</gene>
<proteinExistence type="predicted"/>
<dbReference type="GeneID" id="61894623"/>
<dbReference type="OrthoDB" id="9255506at2"/>
<organism evidence="2 4">
    <name type="scientific">Xanthomonas fragariae</name>
    <dbReference type="NCBI Taxonomy" id="48664"/>
    <lineage>
        <taxon>Bacteria</taxon>
        <taxon>Pseudomonadati</taxon>
        <taxon>Pseudomonadota</taxon>
        <taxon>Gammaproteobacteria</taxon>
        <taxon>Lysobacterales</taxon>
        <taxon>Lysobacteraceae</taxon>
        <taxon>Xanthomonas</taxon>
    </lineage>
</organism>
<dbReference type="Proteomes" id="UP000195877">
    <property type="component" value="Chromosome 1"/>
</dbReference>
<protein>
    <submittedName>
        <fullName evidence="2">Uncharacterized protein</fullName>
    </submittedName>
</protein>
<dbReference type="Proteomes" id="UP000195953">
    <property type="component" value="Chromosome 1"/>
</dbReference>
<evidence type="ECO:0000313" key="3">
    <source>
        <dbReference type="Proteomes" id="UP000195877"/>
    </source>
</evidence>
<evidence type="ECO:0000313" key="4">
    <source>
        <dbReference type="Proteomes" id="UP000195953"/>
    </source>
</evidence>